<dbReference type="SUPFAM" id="SSF46565">
    <property type="entry name" value="Chaperone J-domain"/>
    <property type="match status" value="1"/>
</dbReference>
<dbReference type="Pfam" id="PF00226">
    <property type="entry name" value="DnaJ"/>
    <property type="match status" value="1"/>
</dbReference>
<keyword evidence="9" id="KW-1185">Reference proteome</keyword>
<evidence type="ECO:0000256" key="6">
    <source>
        <dbReference type="SAM" id="Phobius"/>
    </source>
</evidence>
<proteinExistence type="inferred from homology"/>
<dbReference type="InterPro" id="IPR036869">
    <property type="entry name" value="J_dom_sf"/>
</dbReference>
<dbReference type="RefSeq" id="WP_350331903.1">
    <property type="nucleotide sequence ID" value="NZ_CP054719.1"/>
</dbReference>
<name>A0A7L9RUR0_9PROT</name>
<dbReference type="Gene3D" id="1.10.287.110">
    <property type="entry name" value="DnaJ domain"/>
    <property type="match status" value="1"/>
</dbReference>
<dbReference type="Proteomes" id="UP000594001">
    <property type="component" value="Chromosome"/>
</dbReference>
<dbReference type="SMART" id="SM00271">
    <property type="entry name" value="DnaJ"/>
    <property type="match status" value="1"/>
</dbReference>
<reference evidence="8 9" key="1">
    <citation type="submission" date="2020-06" db="EMBL/GenBank/DDBJ databases">
        <title>The endosymbiont of the kinetoplastid Bodo saltans is a Paracaedibacter-like alpha-proteobacterium possessing a putative toxin-antitoxin system.</title>
        <authorList>
            <person name="Midha S."/>
            <person name="Rigden D.J."/>
            <person name="Siozios S."/>
            <person name="Hurst G.D.D."/>
            <person name="Jackson A.P."/>
        </authorList>
    </citation>
    <scope>NUCLEOTIDE SEQUENCE [LARGE SCALE GENOMIC DNA]</scope>
    <source>
        <strain evidence="8">Lake Konstanz</strain>
    </source>
</reference>
<dbReference type="CDD" id="cd06257">
    <property type="entry name" value="DnaJ"/>
    <property type="match status" value="1"/>
</dbReference>
<evidence type="ECO:0000256" key="1">
    <source>
        <dbReference type="ARBA" id="ARBA00004167"/>
    </source>
</evidence>
<dbReference type="PANTHER" id="PTHR12763:SF28">
    <property type="entry name" value="GEO10507P1-RELATED"/>
    <property type="match status" value="1"/>
</dbReference>
<dbReference type="PRINTS" id="PR00625">
    <property type="entry name" value="JDOMAIN"/>
</dbReference>
<feature type="transmembrane region" description="Helical" evidence="6">
    <location>
        <begin position="33"/>
        <end position="65"/>
    </location>
</feature>
<keyword evidence="4 6" id="KW-0472">Membrane</keyword>
<evidence type="ECO:0000256" key="4">
    <source>
        <dbReference type="ARBA" id="ARBA00023136"/>
    </source>
</evidence>
<feature type="domain" description="J" evidence="7">
    <location>
        <begin position="117"/>
        <end position="170"/>
    </location>
</feature>
<evidence type="ECO:0000313" key="9">
    <source>
        <dbReference type="Proteomes" id="UP000594001"/>
    </source>
</evidence>
<protein>
    <submittedName>
        <fullName evidence="8">DnaJ-like protein DjlA</fullName>
    </submittedName>
</protein>
<evidence type="ECO:0000256" key="5">
    <source>
        <dbReference type="ARBA" id="ARBA00038105"/>
    </source>
</evidence>
<dbReference type="AlphaFoldDB" id="A0A7L9RUR0"/>
<evidence type="ECO:0000313" key="8">
    <source>
        <dbReference type="EMBL" id="QOL20353.1"/>
    </source>
</evidence>
<dbReference type="PROSITE" id="PS50076">
    <property type="entry name" value="DNAJ_2"/>
    <property type="match status" value="1"/>
</dbReference>
<sequence>MLGFLVLIFIYLFVLLAHNTEKPGRSSLIRSLMVAALFIVALSLFSIVTFGILFLFLFFVPFFFFPSTRIRGRFHGASDEAMKDFFEQMRKQQQSHQNYQDRESFRSPSKNAMSMQEAASLLGVSVDATPIQIKSAYRKLMLKHHPDKGGSAEHAAKLNVARDTLMARFESH</sequence>
<comment type="similarity">
    <text evidence="5">Belongs to the TIM14 family.</text>
</comment>
<evidence type="ECO:0000256" key="2">
    <source>
        <dbReference type="ARBA" id="ARBA00022692"/>
    </source>
</evidence>
<dbReference type="GO" id="GO:0001671">
    <property type="term" value="F:ATPase activator activity"/>
    <property type="evidence" value="ECO:0007669"/>
    <property type="project" value="TreeGrafter"/>
</dbReference>
<dbReference type="GO" id="GO:0016020">
    <property type="term" value="C:membrane"/>
    <property type="evidence" value="ECO:0007669"/>
    <property type="project" value="UniProtKB-SubCell"/>
</dbReference>
<evidence type="ECO:0000256" key="3">
    <source>
        <dbReference type="ARBA" id="ARBA00022989"/>
    </source>
</evidence>
<dbReference type="PANTHER" id="PTHR12763">
    <property type="match status" value="1"/>
</dbReference>
<keyword evidence="2 6" id="KW-0812">Transmembrane</keyword>
<dbReference type="EMBL" id="CP054719">
    <property type="protein sequence ID" value="QOL20353.1"/>
    <property type="molecule type" value="Genomic_DNA"/>
</dbReference>
<keyword evidence="3 6" id="KW-1133">Transmembrane helix</keyword>
<dbReference type="GO" id="GO:0030150">
    <property type="term" value="P:protein import into mitochondrial matrix"/>
    <property type="evidence" value="ECO:0007669"/>
    <property type="project" value="TreeGrafter"/>
</dbReference>
<accession>A0A7L9RUR0</accession>
<gene>
    <name evidence="8" type="primary">djlA</name>
    <name evidence="8" type="ORF">CPBP_01145</name>
</gene>
<dbReference type="InterPro" id="IPR001623">
    <property type="entry name" value="DnaJ_domain"/>
</dbReference>
<dbReference type="KEGG" id="pbal:CPBP_01145"/>
<organism evidence="8 9">
    <name type="scientific">Candidatus Bodocaedibacter vickermanii</name>
    <dbReference type="NCBI Taxonomy" id="2741701"/>
    <lineage>
        <taxon>Bacteria</taxon>
        <taxon>Pseudomonadati</taxon>
        <taxon>Pseudomonadota</taxon>
        <taxon>Alphaproteobacteria</taxon>
        <taxon>Holosporales</taxon>
        <taxon>Candidatus Paracaedibacteraceae</taxon>
        <taxon>Candidatus Bodocaedibacter</taxon>
    </lineage>
</organism>
<evidence type="ECO:0000259" key="7">
    <source>
        <dbReference type="PROSITE" id="PS50076"/>
    </source>
</evidence>
<comment type="subcellular location">
    <subcellularLocation>
        <location evidence="1">Membrane</location>
        <topology evidence="1">Single-pass membrane protein</topology>
    </subcellularLocation>
</comment>